<name>A0A8H7W4D5_9HELO</name>
<dbReference type="AlphaFoldDB" id="A0A8H7W4D5"/>
<accession>A0A8H7W4D5</accession>
<gene>
    <name evidence="1" type="ORF">IFR04_016391</name>
</gene>
<feature type="non-terminal residue" evidence="1">
    <location>
        <position position="1"/>
    </location>
</feature>
<sequence length="308" mass="34636">ALGSSRIVLVPDGEILSAKQDDHVRVHIDTGSARHISYHPFHIDSLLGRLVDNGSLHSRLFRVYLHAVTSYPLPDNLLGRTGTEEALHSLTQASTTSFSTFGEVETQLLVKIGSLSPIRRYYPPHLKIMETVSWSRLPSLQQHEKFFQVAETMKREALSLQALQETFVEAPAIDPRNFKELYERASIRLSNIRVDGYGAEKFTTQHDHVYAARDRIADSTREFQACSVSKQVDGWAVNSMPIRGLLSKFEGWGLPFSGKDDQSFPGLGFDRALLDPASKFLPAAWNTIQKTLIGCNGSNDRYRLMLFF</sequence>
<dbReference type="Proteomes" id="UP000664132">
    <property type="component" value="Unassembled WGS sequence"/>
</dbReference>
<reference evidence="1" key="1">
    <citation type="submission" date="2021-02" db="EMBL/GenBank/DDBJ databases">
        <title>Genome sequence Cadophora malorum strain M34.</title>
        <authorList>
            <person name="Stefanovic E."/>
            <person name="Vu D."/>
            <person name="Scully C."/>
            <person name="Dijksterhuis J."/>
            <person name="Roader J."/>
            <person name="Houbraken J."/>
        </authorList>
    </citation>
    <scope>NUCLEOTIDE SEQUENCE</scope>
    <source>
        <strain evidence="1">M34</strain>
    </source>
</reference>
<comment type="caution">
    <text evidence="1">The sequence shown here is derived from an EMBL/GenBank/DDBJ whole genome shotgun (WGS) entry which is preliminary data.</text>
</comment>
<keyword evidence="2" id="KW-1185">Reference proteome</keyword>
<proteinExistence type="predicted"/>
<dbReference type="EMBL" id="JAFJYH010000751">
    <property type="protein sequence ID" value="KAG4410474.1"/>
    <property type="molecule type" value="Genomic_DNA"/>
</dbReference>
<evidence type="ECO:0000313" key="1">
    <source>
        <dbReference type="EMBL" id="KAG4410474.1"/>
    </source>
</evidence>
<organism evidence="1 2">
    <name type="scientific">Cadophora malorum</name>
    <dbReference type="NCBI Taxonomy" id="108018"/>
    <lineage>
        <taxon>Eukaryota</taxon>
        <taxon>Fungi</taxon>
        <taxon>Dikarya</taxon>
        <taxon>Ascomycota</taxon>
        <taxon>Pezizomycotina</taxon>
        <taxon>Leotiomycetes</taxon>
        <taxon>Helotiales</taxon>
        <taxon>Ploettnerulaceae</taxon>
        <taxon>Cadophora</taxon>
    </lineage>
</organism>
<protein>
    <submittedName>
        <fullName evidence="1">Uncharacterized protein</fullName>
    </submittedName>
</protein>
<dbReference type="OrthoDB" id="3182339at2759"/>
<feature type="non-terminal residue" evidence="1">
    <location>
        <position position="308"/>
    </location>
</feature>
<evidence type="ECO:0000313" key="2">
    <source>
        <dbReference type="Proteomes" id="UP000664132"/>
    </source>
</evidence>